<dbReference type="PANTHER" id="PTHR33223:SF11">
    <property type="entry name" value="ELEMENT PROTEIN, PUTATIVE-RELATED"/>
    <property type="match status" value="1"/>
</dbReference>
<feature type="compositionally biased region" description="Basic and acidic residues" evidence="1">
    <location>
        <begin position="654"/>
        <end position="673"/>
    </location>
</feature>
<dbReference type="InterPro" id="IPR005162">
    <property type="entry name" value="Retrotrans_gag_dom"/>
</dbReference>
<dbReference type="Pfam" id="PF03732">
    <property type="entry name" value="Retrotrans_gag"/>
    <property type="match status" value="1"/>
</dbReference>
<dbReference type="AlphaFoldDB" id="A0A6L2KXK6"/>
<feature type="compositionally biased region" description="Basic residues" evidence="1">
    <location>
        <begin position="629"/>
        <end position="638"/>
    </location>
</feature>
<reference evidence="3" key="1">
    <citation type="journal article" date="2019" name="Sci. Rep.">
        <title>Draft genome of Tanacetum cinerariifolium, the natural source of mosquito coil.</title>
        <authorList>
            <person name="Yamashiro T."/>
            <person name="Shiraishi A."/>
            <person name="Satake H."/>
            <person name="Nakayama K."/>
        </authorList>
    </citation>
    <scope>NUCLEOTIDE SEQUENCE</scope>
</reference>
<feature type="compositionally biased region" description="Polar residues" evidence="1">
    <location>
        <begin position="121"/>
        <end position="133"/>
    </location>
</feature>
<name>A0A6L2KXK6_TANCI</name>
<proteinExistence type="predicted"/>
<evidence type="ECO:0000256" key="1">
    <source>
        <dbReference type="SAM" id="MobiDB-lite"/>
    </source>
</evidence>
<comment type="caution">
    <text evidence="3">The sequence shown here is derived from an EMBL/GenBank/DDBJ whole genome shotgun (WGS) entry which is preliminary data.</text>
</comment>
<feature type="domain" description="Retrotransposon gag" evidence="2">
    <location>
        <begin position="194"/>
        <end position="262"/>
    </location>
</feature>
<dbReference type="EMBL" id="BKCJ010003324">
    <property type="protein sequence ID" value="GEU54391.1"/>
    <property type="molecule type" value="Genomic_DNA"/>
</dbReference>
<gene>
    <name evidence="3" type="ORF">Tci_026369</name>
</gene>
<evidence type="ECO:0000259" key="2">
    <source>
        <dbReference type="Pfam" id="PF03732"/>
    </source>
</evidence>
<sequence length="690" mass="78797">MPTLELASAVPLPQWNRLCCRWNRPSADKVTDMSKVDKIEAKRTKPGTGMKRVQEIEAEGKFILNPILLILLPKRIPKTITPLIHTNFTVVSPLQDPESLIRRRNLGEPSSLFDFEEVMNNNHNQESPPQNNNGPPPMATNFGLRHHMIQQVQNTYQFHGLPGDDANRHIDKFLKITQHMKQNGVSDDALHLSLFPYSLTHHAIAWYDRLPRNSIHSFDDMMRKFFSKYFPPFMVTKLRNEILKFGQKPHESLFEAWEHYKLSIDHHRDTINAAPGGTFMQNTPGECYELIENMIAHHNHWDTSAIRDETSRNISSTSTTETIDGYTQETAYATTGNYNSRGNSYQPQGDCNLLSYRSNNYLRPPGFNQTNVKNQYNQNQNQNQNQRRRNNFNQAPTYQAPTHHPQVVTQSDFQAYMKENDFVMKNMQTRMTSLTNLNIELKNMFGQFMKMNTASSLGSGSLPSNTVPNPREDLKAITTRSGVNLAGPSVSPPPPSKEVDQEPETITDQMPEVTKDMVQPSTKNIQPPVAQTQVPIDEPIVAPKPKPNIPYPLRITKQKSGCKHQLDASFDLEKAFFARAYFYENDSEACGPIDDSTSRHCRRLVSDMSKVDKNKANRTKPSTGSERARKTKSRRHTHLSQTNLSPLNGPDQGLKMDDYKFVRDQGSEWKLKDAPQSPHITIHRDKDHTK</sequence>
<evidence type="ECO:0000313" key="3">
    <source>
        <dbReference type="EMBL" id="GEU54391.1"/>
    </source>
</evidence>
<feature type="region of interest" description="Disordered" evidence="1">
    <location>
        <begin position="121"/>
        <end position="141"/>
    </location>
</feature>
<dbReference type="PANTHER" id="PTHR33223">
    <property type="entry name" value="CCHC-TYPE DOMAIN-CONTAINING PROTEIN"/>
    <property type="match status" value="1"/>
</dbReference>
<feature type="region of interest" description="Disordered" evidence="1">
    <location>
        <begin position="606"/>
        <end position="690"/>
    </location>
</feature>
<protein>
    <recommendedName>
        <fullName evidence="2">Retrotransposon gag domain-containing protein</fullName>
    </recommendedName>
</protein>
<organism evidence="3">
    <name type="scientific">Tanacetum cinerariifolium</name>
    <name type="common">Dalmatian daisy</name>
    <name type="synonym">Chrysanthemum cinerariifolium</name>
    <dbReference type="NCBI Taxonomy" id="118510"/>
    <lineage>
        <taxon>Eukaryota</taxon>
        <taxon>Viridiplantae</taxon>
        <taxon>Streptophyta</taxon>
        <taxon>Embryophyta</taxon>
        <taxon>Tracheophyta</taxon>
        <taxon>Spermatophyta</taxon>
        <taxon>Magnoliopsida</taxon>
        <taxon>eudicotyledons</taxon>
        <taxon>Gunneridae</taxon>
        <taxon>Pentapetalae</taxon>
        <taxon>asterids</taxon>
        <taxon>campanulids</taxon>
        <taxon>Asterales</taxon>
        <taxon>Asteraceae</taxon>
        <taxon>Asteroideae</taxon>
        <taxon>Anthemideae</taxon>
        <taxon>Anthemidinae</taxon>
        <taxon>Tanacetum</taxon>
    </lineage>
</organism>
<feature type="region of interest" description="Disordered" evidence="1">
    <location>
        <begin position="483"/>
        <end position="503"/>
    </location>
</feature>
<accession>A0A6L2KXK6</accession>